<proteinExistence type="inferred from homology"/>
<dbReference type="SUPFAM" id="SSF52540">
    <property type="entry name" value="P-loop containing nucleoside triphosphate hydrolases"/>
    <property type="match status" value="1"/>
</dbReference>
<dbReference type="InterPro" id="IPR003688">
    <property type="entry name" value="TraG/VirD4"/>
</dbReference>
<dbReference type="Gene3D" id="3.40.50.300">
    <property type="entry name" value="P-loop containing nucleotide triphosphate hydrolases"/>
    <property type="match status" value="1"/>
</dbReference>
<evidence type="ECO:0000313" key="7">
    <source>
        <dbReference type="EMBL" id="MET6999394.1"/>
    </source>
</evidence>
<dbReference type="Proteomes" id="UP001549749">
    <property type="component" value="Unassembled WGS sequence"/>
</dbReference>
<gene>
    <name evidence="7" type="ORF">ABR189_18545</name>
</gene>
<evidence type="ECO:0000256" key="1">
    <source>
        <dbReference type="ARBA" id="ARBA00004651"/>
    </source>
</evidence>
<dbReference type="PANTHER" id="PTHR37937">
    <property type="entry name" value="CONJUGATIVE TRANSFER: DNA TRANSPORT"/>
    <property type="match status" value="1"/>
</dbReference>
<keyword evidence="5" id="KW-1133">Transmembrane helix</keyword>
<dbReference type="Pfam" id="PF02534">
    <property type="entry name" value="T4SS-DNA_transf"/>
    <property type="match status" value="1"/>
</dbReference>
<sequence>MEQLEGQVASAKIALARLSSPLLYYVLSGNDFSLDVNNPEAPKLVAFANNPEKTQVYGAVISLYLNRLFRILPKKARQKTAIVADEFSSIFANGIENFLAISRGYRIATFLAIQNIAQLRKSYGREQADVIFNLAGNIICGQATGDTAKAVSEAIGKIVQERESVSINRTDTSVSRNTQLDYAVPASRIAGLSSGEFVGILADNPDQKIKLKAFHCTIVNDPDAINAEEAKYKKLPEGKISSQEIQNEYMRVKNEIAELVASEIERIRKDPTLAHLLFVHPGNEGG</sequence>
<dbReference type="InterPro" id="IPR027417">
    <property type="entry name" value="P-loop_NTPase"/>
</dbReference>
<dbReference type="InterPro" id="IPR051539">
    <property type="entry name" value="T4SS-coupling_protein"/>
</dbReference>
<keyword evidence="4" id="KW-0812">Transmembrane</keyword>
<keyword evidence="3" id="KW-1003">Cell membrane</keyword>
<comment type="similarity">
    <text evidence="2">Belongs to the VirD4/TraG family.</text>
</comment>
<reference evidence="7 8" key="1">
    <citation type="submission" date="2024-06" db="EMBL/GenBank/DDBJ databases">
        <title>Chitinophaga defluvii sp. nov., isolated from municipal sewage.</title>
        <authorList>
            <person name="Zhang L."/>
        </authorList>
    </citation>
    <scope>NUCLEOTIDE SEQUENCE [LARGE SCALE GENOMIC DNA]</scope>
    <source>
        <strain evidence="7 8">H8</strain>
    </source>
</reference>
<accession>A0ABV2TB85</accession>
<dbReference type="EMBL" id="JBEXAC010000002">
    <property type="protein sequence ID" value="MET6999394.1"/>
    <property type="molecule type" value="Genomic_DNA"/>
</dbReference>
<evidence type="ECO:0000256" key="5">
    <source>
        <dbReference type="ARBA" id="ARBA00022989"/>
    </source>
</evidence>
<comment type="subcellular location">
    <subcellularLocation>
        <location evidence="1">Cell membrane</location>
        <topology evidence="1">Multi-pass membrane protein</topology>
    </subcellularLocation>
</comment>
<dbReference type="PANTHER" id="PTHR37937:SF1">
    <property type="entry name" value="CONJUGATIVE TRANSFER: DNA TRANSPORT"/>
    <property type="match status" value="1"/>
</dbReference>
<protein>
    <submittedName>
        <fullName evidence="7">Type IV secretory system conjugative DNA transfer family protein</fullName>
    </submittedName>
</protein>
<name>A0ABV2TB85_9BACT</name>
<comment type="caution">
    <text evidence="7">The sequence shown here is derived from an EMBL/GenBank/DDBJ whole genome shotgun (WGS) entry which is preliminary data.</text>
</comment>
<evidence type="ECO:0000256" key="6">
    <source>
        <dbReference type="ARBA" id="ARBA00023136"/>
    </source>
</evidence>
<evidence type="ECO:0000256" key="2">
    <source>
        <dbReference type="ARBA" id="ARBA00008806"/>
    </source>
</evidence>
<keyword evidence="8" id="KW-1185">Reference proteome</keyword>
<dbReference type="CDD" id="cd01127">
    <property type="entry name" value="TrwB_TraG_TraD_VirD4"/>
    <property type="match status" value="1"/>
</dbReference>
<evidence type="ECO:0000313" key="8">
    <source>
        <dbReference type="Proteomes" id="UP001549749"/>
    </source>
</evidence>
<evidence type="ECO:0000256" key="4">
    <source>
        <dbReference type="ARBA" id="ARBA00022692"/>
    </source>
</evidence>
<evidence type="ECO:0000256" key="3">
    <source>
        <dbReference type="ARBA" id="ARBA00022475"/>
    </source>
</evidence>
<keyword evidence="6" id="KW-0472">Membrane</keyword>
<dbReference type="RefSeq" id="WP_354661959.1">
    <property type="nucleotide sequence ID" value="NZ_JBEXAC010000002.1"/>
</dbReference>
<organism evidence="7 8">
    <name type="scientific">Chitinophaga defluvii</name>
    <dbReference type="NCBI Taxonomy" id="3163343"/>
    <lineage>
        <taxon>Bacteria</taxon>
        <taxon>Pseudomonadati</taxon>
        <taxon>Bacteroidota</taxon>
        <taxon>Chitinophagia</taxon>
        <taxon>Chitinophagales</taxon>
        <taxon>Chitinophagaceae</taxon>
        <taxon>Chitinophaga</taxon>
    </lineage>
</organism>